<dbReference type="AlphaFoldDB" id="A0A4Q7USN6"/>
<reference evidence="1 2" key="1">
    <citation type="submission" date="2019-02" db="EMBL/GenBank/DDBJ databases">
        <title>Sequencing the genomes of 1000 actinobacteria strains.</title>
        <authorList>
            <person name="Klenk H.-P."/>
        </authorList>
    </citation>
    <scope>NUCLEOTIDE SEQUENCE [LARGE SCALE GENOMIC DNA]</scope>
    <source>
        <strain evidence="1 2">DSM 45888</strain>
    </source>
</reference>
<evidence type="ECO:0000313" key="1">
    <source>
        <dbReference type="EMBL" id="RZT82963.1"/>
    </source>
</evidence>
<comment type="caution">
    <text evidence="1">The sequence shown here is derived from an EMBL/GenBank/DDBJ whole genome shotgun (WGS) entry which is preliminary data.</text>
</comment>
<organism evidence="1 2">
    <name type="scientific">Micromonospora violae</name>
    <dbReference type="NCBI Taxonomy" id="1278207"/>
    <lineage>
        <taxon>Bacteria</taxon>
        <taxon>Bacillati</taxon>
        <taxon>Actinomycetota</taxon>
        <taxon>Actinomycetes</taxon>
        <taxon>Micromonosporales</taxon>
        <taxon>Micromonosporaceae</taxon>
        <taxon>Micromonospora</taxon>
    </lineage>
</organism>
<accession>A0A4Q7USN6</accession>
<dbReference type="OrthoDB" id="3386207at2"/>
<dbReference type="Proteomes" id="UP000293781">
    <property type="component" value="Unassembled WGS sequence"/>
</dbReference>
<dbReference type="RefSeq" id="WP_130407842.1">
    <property type="nucleotide sequence ID" value="NZ_SHKK01000001.1"/>
</dbReference>
<sequence length="171" mass="18728">MTLAAIREAVAVIDILIRDIADRPVDLADPHWQAKLAAAAPPAEEAGVATEAAAALTALLDCYESGDEAARGEVRRIFRAHRAFSWGVGLTGEWPSAAAEFRRRLVHVSARDQSDDPRDDLMEVWQLCEWARERGVDVEPIVRAVADISGEVDHLGMGCTRALILRGLERH</sequence>
<keyword evidence="2" id="KW-1185">Reference proteome</keyword>
<evidence type="ECO:0000313" key="2">
    <source>
        <dbReference type="Proteomes" id="UP000293781"/>
    </source>
</evidence>
<name>A0A4Q7USN6_9ACTN</name>
<protein>
    <submittedName>
        <fullName evidence="1">Uncharacterized protein</fullName>
    </submittedName>
</protein>
<proteinExistence type="predicted"/>
<gene>
    <name evidence="1" type="ORF">EV382_6283</name>
</gene>
<dbReference type="EMBL" id="SHKK01000001">
    <property type="protein sequence ID" value="RZT82963.1"/>
    <property type="molecule type" value="Genomic_DNA"/>
</dbReference>